<dbReference type="Proteomes" id="UP000076722">
    <property type="component" value="Unassembled WGS sequence"/>
</dbReference>
<feature type="compositionally biased region" description="Basic and acidic residues" evidence="3">
    <location>
        <begin position="380"/>
        <end position="395"/>
    </location>
</feature>
<evidence type="ECO:0000256" key="1">
    <source>
        <dbReference type="ARBA" id="ARBA00022737"/>
    </source>
</evidence>
<dbReference type="PANTHER" id="PTHR21601:SF0">
    <property type="entry name" value="PROTEIN SPA2-RELATED"/>
    <property type="match status" value="1"/>
</dbReference>
<dbReference type="OrthoDB" id="5588096at2759"/>
<feature type="region of interest" description="Disordered" evidence="3">
    <location>
        <begin position="701"/>
        <end position="826"/>
    </location>
</feature>
<dbReference type="Pfam" id="PF23742">
    <property type="entry name" value="VBS_C3G9"/>
    <property type="match status" value="1"/>
</dbReference>
<organism evidence="5 6">
    <name type="scientific">Sistotremastrum niveocremeum HHB9708</name>
    <dbReference type="NCBI Taxonomy" id="1314777"/>
    <lineage>
        <taxon>Eukaryota</taxon>
        <taxon>Fungi</taxon>
        <taxon>Dikarya</taxon>
        <taxon>Basidiomycota</taxon>
        <taxon>Agaricomycotina</taxon>
        <taxon>Agaricomycetes</taxon>
        <taxon>Sistotremastrales</taxon>
        <taxon>Sistotremastraceae</taxon>
        <taxon>Sertulicium</taxon>
        <taxon>Sertulicium niveocremeum</taxon>
    </lineage>
</organism>
<keyword evidence="2" id="KW-0175">Coiled coil</keyword>
<feature type="region of interest" description="Disordered" evidence="3">
    <location>
        <begin position="154"/>
        <end position="395"/>
    </location>
</feature>
<dbReference type="Pfam" id="PF12205">
    <property type="entry name" value="GIT1_C"/>
    <property type="match status" value="1"/>
</dbReference>
<protein>
    <recommendedName>
        <fullName evidence="4">GIT Spa2 homology (SHD) domain-containing protein</fullName>
    </recommendedName>
</protein>
<feature type="region of interest" description="Disordered" evidence="3">
    <location>
        <begin position="100"/>
        <end position="121"/>
    </location>
</feature>
<dbReference type="SMART" id="SM00555">
    <property type="entry name" value="GIT"/>
    <property type="match status" value="2"/>
</dbReference>
<feature type="compositionally biased region" description="Polar residues" evidence="3">
    <location>
        <begin position="361"/>
        <end position="377"/>
    </location>
</feature>
<feature type="compositionally biased region" description="Basic and acidic residues" evidence="3">
    <location>
        <begin position="288"/>
        <end position="303"/>
    </location>
</feature>
<dbReference type="InterPro" id="IPR039892">
    <property type="entry name" value="Spa2/Sph1"/>
</dbReference>
<evidence type="ECO:0000256" key="2">
    <source>
        <dbReference type="SAM" id="Coils"/>
    </source>
</evidence>
<accession>A0A164PPR0</accession>
<feature type="compositionally biased region" description="Polar residues" evidence="3">
    <location>
        <begin position="771"/>
        <end position="780"/>
    </location>
</feature>
<feature type="region of interest" description="Disordered" evidence="3">
    <location>
        <begin position="1"/>
        <end position="41"/>
    </location>
</feature>
<dbReference type="GO" id="GO:0005826">
    <property type="term" value="C:actomyosin contractile ring"/>
    <property type="evidence" value="ECO:0007669"/>
    <property type="project" value="TreeGrafter"/>
</dbReference>
<feature type="coiled-coil region" evidence="2">
    <location>
        <begin position="397"/>
        <end position="556"/>
    </location>
</feature>
<feature type="compositionally biased region" description="Low complexity" evidence="3">
    <location>
        <begin position="173"/>
        <end position="184"/>
    </location>
</feature>
<feature type="domain" description="GIT Spa2 homology (SHD)" evidence="4">
    <location>
        <begin position="124"/>
        <end position="154"/>
    </location>
</feature>
<feature type="compositionally biased region" description="Basic and acidic residues" evidence="3">
    <location>
        <begin position="211"/>
        <end position="221"/>
    </location>
</feature>
<evidence type="ECO:0000256" key="3">
    <source>
        <dbReference type="SAM" id="MobiDB-lite"/>
    </source>
</evidence>
<feature type="domain" description="GIT Spa2 homology (SHD)" evidence="4">
    <location>
        <begin position="73"/>
        <end position="103"/>
    </location>
</feature>
<proteinExistence type="predicted"/>
<dbReference type="GO" id="GO:0005078">
    <property type="term" value="F:MAP-kinase scaffold activity"/>
    <property type="evidence" value="ECO:0007669"/>
    <property type="project" value="TreeGrafter"/>
</dbReference>
<sequence>MLRPNSQRSVSPANTTFSGISSYRSESYRARDNNIPNVPQIDPRITARTHFDELSSFLSSHLSKEAQGSRSNAREKLTRLTLQQFQELSTDVYDELVRRNGNSSKNEVPFLPVREDFHPKRNQARQKLATLPKPRFKDLSSDVYYELGRRYPEFKEPELPETPASPGSTYDDTSSPATAAQTTPEEISFSSTFRRKPSQDGPSTSTPYRRPSVESQKERTGRPSLESNPSSSYSGTTRRPSRGGSDAPALPSTAKSGVIIPNKSTIAEEDPIEVPFGNGSNGGADTSGAKDTDGERDLERESDSDFGPSPKSPEPVGLNALTGRVLGNSTNQPSSLPIEDSDTGGGATRSGDEYFDKMSFGRTSVASDRSAPLSRNPSRVGRDRESALAEKDREDLKKEYEYKIATLQKKANGSEERVRMMEEELNTLRGKAEEHVNAMRELEKELEELRSSKEQERAAYEEEKSQEVKALTERCEQLEDQLQNSALNSNDDLVDQLRANLEGLISELNDLSARNEELLSNQDEDAMIKQSLESQVKEYKRKYEQAKTELRGLKATSQLFLQAPKSEDSQQLPISSNGGVLDIHLTAFQSAIDSLLTVGRSNTPAKVLDPMKSVVVAASAIIDDVRAFERHPRRDVDLEAVKDLRDRAEATLSNLVIASKTHAQSYGLSPVSLLDAAASHVSSTVVEIAKCIFIRRSTKSEQDQYVNGTMSPGPAPPANLSSMSTNGTSMSSYVPNLRSLDDVRDRDRRQRTNGTTSSAGSRAEMSPPPSTSQRPLGRTSSNHRRIPSEPSSSNASSPPPIFDTPLATANSNAVASDESGLPENPDEAWAELRPYLEAQSESMVYAIQSVLSAVRSPNASPNLNEHLTQIITIVSSIVAVCKDSLPPGSVQQGNQILRDLSDHCNKLSEVQALPEVTKEARQTMAKSSFAVANAMKGLMKL</sequence>
<dbReference type="STRING" id="1314777.A0A164PPR0"/>
<dbReference type="InterPro" id="IPR013724">
    <property type="entry name" value="GIT_SHD"/>
</dbReference>
<dbReference type="GO" id="GO:1902716">
    <property type="term" value="C:cell cortex of growing cell tip"/>
    <property type="evidence" value="ECO:0007669"/>
    <property type="project" value="TreeGrafter"/>
</dbReference>
<feature type="compositionally biased region" description="Low complexity" evidence="3">
    <location>
        <begin position="721"/>
        <end position="732"/>
    </location>
</feature>
<dbReference type="AlphaFoldDB" id="A0A164PPR0"/>
<feature type="compositionally biased region" description="Basic and acidic residues" evidence="3">
    <location>
        <begin position="739"/>
        <end position="750"/>
    </location>
</feature>
<evidence type="ECO:0000313" key="6">
    <source>
        <dbReference type="Proteomes" id="UP000076722"/>
    </source>
</evidence>
<dbReference type="PANTHER" id="PTHR21601">
    <property type="entry name" value="SPA2 PROTEIN"/>
    <property type="match status" value="1"/>
</dbReference>
<dbReference type="InterPro" id="IPR022018">
    <property type="entry name" value="GIT1_C"/>
</dbReference>
<feature type="compositionally biased region" description="Polar residues" evidence="3">
    <location>
        <begin position="1"/>
        <end position="25"/>
    </location>
</feature>
<gene>
    <name evidence="5" type="ORF">SISNIDRAFT_552392</name>
</gene>
<reference evidence="5 6" key="1">
    <citation type="journal article" date="2016" name="Mol. Biol. Evol.">
        <title>Comparative Genomics of Early-Diverging Mushroom-Forming Fungi Provides Insights into the Origins of Lignocellulose Decay Capabilities.</title>
        <authorList>
            <person name="Nagy L.G."/>
            <person name="Riley R."/>
            <person name="Tritt A."/>
            <person name="Adam C."/>
            <person name="Daum C."/>
            <person name="Floudas D."/>
            <person name="Sun H."/>
            <person name="Yadav J.S."/>
            <person name="Pangilinan J."/>
            <person name="Larsson K.H."/>
            <person name="Matsuura K."/>
            <person name="Barry K."/>
            <person name="Labutti K."/>
            <person name="Kuo R."/>
            <person name="Ohm R.A."/>
            <person name="Bhattacharya S.S."/>
            <person name="Shirouzu T."/>
            <person name="Yoshinaga Y."/>
            <person name="Martin F.M."/>
            <person name="Grigoriev I.V."/>
            <person name="Hibbett D.S."/>
        </authorList>
    </citation>
    <scope>NUCLEOTIDE SEQUENCE [LARGE SCALE GENOMIC DNA]</scope>
    <source>
        <strain evidence="5 6">HHB9708</strain>
    </source>
</reference>
<feature type="compositionally biased region" description="Low complexity" evidence="3">
    <location>
        <begin position="224"/>
        <end position="234"/>
    </location>
</feature>
<name>A0A164PPR0_9AGAM</name>
<keyword evidence="1" id="KW-0677">Repeat</keyword>
<dbReference type="InterPro" id="IPR056439">
    <property type="entry name" value="VBS_C3G9"/>
</dbReference>
<dbReference type="Pfam" id="PF08518">
    <property type="entry name" value="GIT_SHD"/>
    <property type="match status" value="2"/>
</dbReference>
<dbReference type="EMBL" id="KV419432">
    <property type="protein sequence ID" value="KZS88925.1"/>
    <property type="molecule type" value="Genomic_DNA"/>
</dbReference>
<evidence type="ECO:0000313" key="5">
    <source>
        <dbReference type="EMBL" id="KZS88925.1"/>
    </source>
</evidence>
<keyword evidence="6" id="KW-1185">Reference proteome</keyword>
<evidence type="ECO:0000259" key="4">
    <source>
        <dbReference type="SMART" id="SM00555"/>
    </source>
</evidence>